<gene>
    <name evidence="3" type="ORF">O3W52_21020</name>
</gene>
<dbReference type="InterPro" id="IPR032710">
    <property type="entry name" value="NTF2-like_dom_sf"/>
</dbReference>
<accession>A0ABT4KKZ4</accession>
<name>A0ABT4KKZ4_9HYPH</name>
<dbReference type="EMBL" id="JAPVOI010000004">
    <property type="protein sequence ID" value="MCZ4092460.1"/>
    <property type="molecule type" value="Genomic_DNA"/>
</dbReference>
<feature type="signal peptide" evidence="1">
    <location>
        <begin position="1"/>
        <end position="26"/>
    </location>
</feature>
<proteinExistence type="predicted"/>
<feature type="domain" description="SnoaL-like" evidence="2">
    <location>
        <begin position="39"/>
        <end position="139"/>
    </location>
</feature>
<dbReference type="CDD" id="cd00531">
    <property type="entry name" value="NTF2_like"/>
    <property type="match status" value="1"/>
</dbReference>
<evidence type="ECO:0000313" key="4">
    <source>
        <dbReference type="Proteomes" id="UP001079430"/>
    </source>
</evidence>
<dbReference type="Gene3D" id="3.10.450.50">
    <property type="match status" value="1"/>
</dbReference>
<dbReference type="Pfam" id="PF12680">
    <property type="entry name" value="SnoaL_2"/>
    <property type="match status" value="1"/>
</dbReference>
<feature type="chain" id="PRO_5046389586" evidence="1">
    <location>
        <begin position="27"/>
        <end position="149"/>
    </location>
</feature>
<dbReference type="Proteomes" id="UP001079430">
    <property type="component" value="Unassembled WGS sequence"/>
</dbReference>
<protein>
    <submittedName>
        <fullName evidence="3">Nuclear transport factor 2 family protein</fullName>
    </submittedName>
</protein>
<dbReference type="SUPFAM" id="SSF54427">
    <property type="entry name" value="NTF2-like"/>
    <property type="match status" value="1"/>
</dbReference>
<keyword evidence="4" id="KW-1185">Reference proteome</keyword>
<dbReference type="RefSeq" id="WP_269282877.1">
    <property type="nucleotide sequence ID" value="NZ_JAPVOI010000004.1"/>
</dbReference>
<organism evidence="3 4">
    <name type="scientific">Sinorhizobium psoraleae</name>
    <dbReference type="NCBI Taxonomy" id="520838"/>
    <lineage>
        <taxon>Bacteria</taxon>
        <taxon>Pseudomonadati</taxon>
        <taxon>Pseudomonadota</taxon>
        <taxon>Alphaproteobacteria</taxon>
        <taxon>Hyphomicrobiales</taxon>
        <taxon>Rhizobiaceae</taxon>
        <taxon>Sinorhizobium/Ensifer group</taxon>
        <taxon>Sinorhizobium</taxon>
    </lineage>
</organism>
<evidence type="ECO:0000313" key="3">
    <source>
        <dbReference type="EMBL" id="MCZ4092460.1"/>
    </source>
</evidence>
<reference evidence="3" key="1">
    <citation type="submission" date="2022-10" db="EMBL/GenBank/DDBJ databases">
        <title>Whole genome sequencing of three plant growth promoting bacteria isolated from Vachellia tortilis subsp. raddiana in Morocco.</title>
        <authorList>
            <person name="Hnini M."/>
            <person name="Zouagui R."/>
            <person name="Zouagui H."/>
            <person name="Chemao Elfihri M.-W."/>
            <person name="Ibrahimi A."/>
            <person name="Sbabou L."/>
            <person name="Aurag J."/>
        </authorList>
    </citation>
    <scope>NUCLEOTIDE SEQUENCE</scope>
    <source>
        <strain evidence="3">LMR678</strain>
    </source>
</reference>
<keyword evidence="1" id="KW-0732">Signal</keyword>
<comment type="caution">
    <text evidence="3">The sequence shown here is derived from an EMBL/GenBank/DDBJ whole genome shotgun (WGS) entry which is preliminary data.</text>
</comment>
<sequence>MFTTRIGWRIALAACSISMASMEARAGPLEDDVKAAYTAWDEAFGKGDAKAVATFYTEDALLLPPSHEVVEGPSGVEKFFSGIFGMGATDHKLEVIRADGDEKLIYGAAKWSAKGKDAQGKDQPWGGIATHVFERQADGSLKIKLHTFN</sequence>
<evidence type="ECO:0000259" key="2">
    <source>
        <dbReference type="Pfam" id="PF12680"/>
    </source>
</evidence>
<evidence type="ECO:0000256" key="1">
    <source>
        <dbReference type="SAM" id="SignalP"/>
    </source>
</evidence>
<dbReference type="InterPro" id="IPR037401">
    <property type="entry name" value="SnoaL-like"/>
</dbReference>